<accession>A0A7X9NZY6</accession>
<gene>
    <name evidence="2" type="primary">iolE</name>
    <name evidence="2" type="ORF">HHU12_03300</name>
</gene>
<protein>
    <submittedName>
        <fullName evidence="2">Myo-inosose-2 dehydratase</fullName>
        <ecNumber evidence="2">4.2.1.44</ecNumber>
    </submittedName>
</protein>
<dbReference type="Proteomes" id="UP000576082">
    <property type="component" value="Unassembled WGS sequence"/>
</dbReference>
<sequence>MKTPFNKEKVYIGITPTSWWNDDFLDIDIGIPFEQCVSEMALAGYEGCSVGHKYPKDPEVLKYALDIRGLRVSEPWTSTYFTIKDMYDKTVEDFNKSLEFIKSMGGTDIVVAELGGSSHQQPIALKANKAVFDDEQWQALADGLNHIGKIATDNGMNLCYHHHMGTGVMTRPEVDRLMEMTNPAFVHLLFDTGHIRFAGGDPLEMAMDYAHRIKHVHLKNIRQPIMNQSDEQEMSFKESIEAGIFTVPGDEEGCINFEPIFETLAENNFEGWLVVEAEQNPANAYPLKYAKMGREYIRKVTGI</sequence>
<evidence type="ECO:0000313" key="2">
    <source>
        <dbReference type="EMBL" id="NME66983.1"/>
    </source>
</evidence>
<feature type="domain" description="Xylose isomerase-like TIM barrel" evidence="1">
    <location>
        <begin position="41"/>
        <end position="286"/>
    </location>
</feature>
<comment type="caution">
    <text evidence="2">The sequence shown here is derived from an EMBL/GenBank/DDBJ whole genome shotgun (WGS) entry which is preliminary data.</text>
</comment>
<dbReference type="InterPro" id="IPR050312">
    <property type="entry name" value="IolE/XylAMocC-like"/>
</dbReference>
<dbReference type="NCBIfam" id="TIGR04379">
    <property type="entry name" value="myo_inos_iolE"/>
    <property type="match status" value="1"/>
</dbReference>
<dbReference type="GO" id="GO:0050114">
    <property type="term" value="F:myo-inosose-2 dehydratase activity"/>
    <property type="evidence" value="ECO:0007669"/>
    <property type="project" value="UniProtKB-EC"/>
</dbReference>
<reference evidence="2 3" key="1">
    <citation type="submission" date="2020-04" db="EMBL/GenBank/DDBJ databases">
        <title>Flammeovirga sp. SR4, a novel species isolated from seawater.</title>
        <authorList>
            <person name="Wang X."/>
        </authorList>
    </citation>
    <scope>NUCLEOTIDE SEQUENCE [LARGE SCALE GENOMIC DNA]</scope>
    <source>
        <strain evidence="2 3">ATCC 23126</strain>
    </source>
</reference>
<dbReference type="PANTHER" id="PTHR12110:SF41">
    <property type="entry name" value="INOSOSE DEHYDRATASE"/>
    <property type="match status" value="1"/>
</dbReference>
<keyword evidence="3" id="KW-1185">Reference proteome</keyword>
<dbReference type="EMBL" id="JABANE010000006">
    <property type="protein sequence ID" value="NME66983.1"/>
    <property type="molecule type" value="Genomic_DNA"/>
</dbReference>
<keyword evidence="2" id="KW-0456">Lyase</keyword>
<dbReference type="Pfam" id="PF01261">
    <property type="entry name" value="AP_endonuc_2"/>
    <property type="match status" value="1"/>
</dbReference>
<dbReference type="Gene3D" id="3.20.20.150">
    <property type="entry name" value="Divalent-metal-dependent TIM barrel enzymes"/>
    <property type="match status" value="1"/>
</dbReference>
<dbReference type="PANTHER" id="PTHR12110">
    <property type="entry name" value="HYDROXYPYRUVATE ISOMERASE"/>
    <property type="match status" value="1"/>
</dbReference>
<name>A0A7X9NZY6_9BACT</name>
<dbReference type="InterPro" id="IPR036237">
    <property type="entry name" value="Xyl_isomerase-like_sf"/>
</dbReference>
<evidence type="ECO:0000259" key="1">
    <source>
        <dbReference type="Pfam" id="PF01261"/>
    </source>
</evidence>
<dbReference type="InterPro" id="IPR030823">
    <property type="entry name" value="IolE/MocC"/>
</dbReference>
<proteinExistence type="predicted"/>
<dbReference type="EC" id="4.2.1.44" evidence="2"/>
<dbReference type="RefSeq" id="WP_169654978.1">
    <property type="nucleotide sequence ID" value="NZ_JABANE010000006.1"/>
</dbReference>
<organism evidence="2 3">
    <name type="scientific">Flammeovirga aprica JL-4</name>
    <dbReference type="NCBI Taxonomy" id="694437"/>
    <lineage>
        <taxon>Bacteria</taxon>
        <taxon>Pseudomonadati</taxon>
        <taxon>Bacteroidota</taxon>
        <taxon>Cytophagia</taxon>
        <taxon>Cytophagales</taxon>
        <taxon>Flammeovirgaceae</taxon>
        <taxon>Flammeovirga</taxon>
    </lineage>
</organism>
<evidence type="ECO:0000313" key="3">
    <source>
        <dbReference type="Proteomes" id="UP000576082"/>
    </source>
</evidence>
<dbReference type="InterPro" id="IPR013022">
    <property type="entry name" value="Xyl_isomerase-like_TIM-brl"/>
</dbReference>
<dbReference type="AlphaFoldDB" id="A0A7X9NZY6"/>
<dbReference type="SUPFAM" id="SSF51658">
    <property type="entry name" value="Xylose isomerase-like"/>
    <property type="match status" value="1"/>
</dbReference>